<gene>
    <name evidence="1" type="ORF">KP12_247</name>
</gene>
<sequence>MPLPKISLAEKYLSGCFGAFVLSEVL</sequence>
<dbReference type="EMBL" id="OM835951">
    <property type="protein sequence ID" value="WAY79741.1"/>
    <property type="molecule type" value="Genomic_DNA"/>
</dbReference>
<organism evidence="1">
    <name type="scientific">Klebsiella phage KP12</name>
    <dbReference type="NCBI Taxonomy" id="2923374"/>
    <lineage>
        <taxon>Viruses</taxon>
        <taxon>Duplodnaviria</taxon>
        <taxon>Heunggongvirae</taxon>
        <taxon>Uroviricota</taxon>
        <taxon>Caudoviricetes</taxon>
        <taxon>Vequintavirinae</taxon>
    </lineage>
</organism>
<reference evidence="1" key="1">
    <citation type="submission" date="2022-02" db="EMBL/GenBank/DDBJ databases">
        <authorList>
            <person name="Kim D."/>
            <person name="Kim Y."/>
            <person name="Lee S.-M."/>
            <person name="Kim H."/>
            <person name="Nong L.K."/>
        </authorList>
    </citation>
    <scope>NUCLEOTIDE SEQUENCE</scope>
</reference>
<accession>A0A9E9NBT3</accession>
<name>A0A9E9NBT3_9CAUD</name>
<evidence type="ECO:0000313" key="1">
    <source>
        <dbReference type="EMBL" id="WAY79741.1"/>
    </source>
</evidence>
<protein>
    <submittedName>
        <fullName evidence="1">Uncharacterized protein</fullName>
    </submittedName>
</protein>
<feature type="non-terminal residue" evidence="1">
    <location>
        <position position="26"/>
    </location>
</feature>
<proteinExistence type="predicted"/>